<dbReference type="EMBL" id="QGKX02001621">
    <property type="protein sequence ID" value="KAF3499028.1"/>
    <property type="molecule type" value="Genomic_DNA"/>
</dbReference>
<dbReference type="GO" id="GO:0015937">
    <property type="term" value="P:coenzyme A biosynthetic process"/>
    <property type="evidence" value="ECO:0007669"/>
    <property type="project" value="InterPro"/>
</dbReference>
<gene>
    <name evidence="1" type="ORF">F2Q69_00041194</name>
</gene>
<dbReference type="PANTHER" id="PTHR12280">
    <property type="entry name" value="PANTOTHENATE KINASE"/>
    <property type="match status" value="1"/>
</dbReference>
<accession>A0A8S9NAN9</accession>
<dbReference type="Gene3D" id="3.30.420.40">
    <property type="match status" value="1"/>
</dbReference>
<evidence type="ECO:0008006" key="3">
    <source>
        <dbReference type="Google" id="ProtNLM"/>
    </source>
</evidence>
<sequence length="113" mass="12314">SRVLEDACCFSTQISHLALDIGGTLIKLVHFSPNGDNCEDGSIVVVILQTVPREAFTYLDGQKEFVQIDHNDLYPYLLVNIGSGVSMIKVDGDGKYERISGTSLCGGTFFKNP</sequence>
<dbReference type="GO" id="GO:0005829">
    <property type="term" value="C:cytosol"/>
    <property type="evidence" value="ECO:0007669"/>
    <property type="project" value="TreeGrafter"/>
</dbReference>
<dbReference type="GO" id="GO:0005634">
    <property type="term" value="C:nucleus"/>
    <property type="evidence" value="ECO:0007669"/>
    <property type="project" value="TreeGrafter"/>
</dbReference>
<dbReference type="Gene3D" id="3.30.420.510">
    <property type="match status" value="1"/>
</dbReference>
<dbReference type="Proteomes" id="UP000712600">
    <property type="component" value="Unassembled WGS sequence"/>
</dbReference>
<organism evidence="1 2">
    <name type="scientific">Brassica cretica</name>
    <name type="common">Mustard</name>
    <dbReference type="NCBI Taxonomy" id="69181"/>
    <lineage>
        <taxon>Eukaryota</taxon>
        <taxon>Viridiplantae</taxon>
        <taxon>Streptophyta</taxon>
        <taxon>Embryophyta</taxon>
        <taxon>Tracheophyta</taxon>
        <taxon>Spermatophyta</taxon>
        <taxon>Magnoliopsida</taxon>
        <taxon>eudicotyledons</taxon>
        <taxon>Gunneridae</taxon>
        <taxon>Pentapetalae</taxon>
        <taxon>rosids</taxon>
        <taxon>malvids</taxon>
        <taxon>Brassicales</taxon>
        <taxon>Brassicaceae</taxon>
        <taxon>Brassiceae</taxon>
        <taxon>Brassica</taxon>
    </lineage>
</organism>
<dbReference type="GO" id="GO:0005524">
    <property type="term" value="F:ATP binding"/>
    <property type="evidence" value="ECO:0007669"/>
    <property type="project" value="InterPro"/>
</dbReference>
<proteinExistence type="predicted"/>
<dbReference type="AlphaFoldDB" id="A0A8S9NAN9"/>
<name>A0A8S9NAN9_BRACR</name>
<dbReference type="InterPro" id="IPR043129">
    <property type="entry name" value="ATPase_NBD"/>
</dbReference>
<dbReference type="InterPro" id="IPR004567">
    <property type="entry name" value="Type_II_PanK"/>
</dbReference>
<comment type="caution">
    <text evidence="1">The sequence shown here is derived from an EMBL/GenBank/DDBJ whole genome shotgun (WGS) entry which is preliminary data.</text>
</comment>
<dbReference type="GO" id="GO:0004594">
    <property type="term" value="F:pantothenate kinase activity"/>
    <property type="evidence" value="ECO:0007669"/>
    <property type="project" value="TreeGrafter"/>
</dbReference>
<dbReference type="Pfam" id="PF03630">
    <property type="entry name" value="Fumble"/>
    <property type="match status" value="1"/>
</dbReference>
<evidence type="ECO:0000313" key="1">
    <source>
        <dbReference type="EMBL" id="KAF3499028.1"/>
    </source>
</evidence>
<dbReference type="SUPFAM" id="SSF53067">
    <property type="entry name" value="Actin-like ATPase domain"/>
    <property type="match status" value="2"/>
</dbReference>
<dbReference type="PANTHER" id="PTHR12280:SF34">
    <property type="entry name" value="PANTOTHENATE KINASE 1"/>
    <property type="match status" value="1"/>
</dbReference>
<feature type="non-terminal residue" evidence="1">
    <location>
        <position position="1"/>
    </location>
</feature>
<reference evidence="1" key="1">
    <citation type="submission" date="2019-12" db="EMBL/GenBank/DDBJ databases">
        <title>Genome sequencing and annotation of Brassica cretica.</title>
        <authorList>
            <person name="Studholme D.J."/>
            <person name="Sarris P."/>
        </authorList>
    </citation>
    <scope>NUCLEOTIDE SEQUENCE</scope>
    <source>
        <strain evidence="1">PFS-109/04</strain>
        <tissue evidence="1">Leaf</tissue>
    </source>
</reference>
<evidence type="ECO:0000313" key="2">
    <source>
        <dbReference type="Proteomes" id="UP000712600"/>
    </source>
</evidence>
<protein>
    <recommendedName>
        <fullName evidence="3">Pantothenate kinase</fullName>
    </recommendedName>
</protein>